<reference evidence="3 4" key="1">
    <citation type="submission" date="2015-08" db="EMBL/GenBank/DDBJ databases">
        <title>The complete genome sequence of Bacillus beveridgei MLTeJB.</title>
        <authorList>
            <person name="Hanson T.E."/>
            <person name="Mesa C."/>
            <person name="Basesman S.M."/>
            <person name="Oremland R.S."/>
        </authorList>
    </citation>
    <scope>NUCLEOTIDE SEQUENCE [LARGE SCALE GENOMIC DNA]</scope>
    <source>
        <strain evidence="3 4">MLTeJB</strain>
    </source>
</reference>
<sequence>MMKWLTALTMLLVLSACGGEEDLDGVLTISSDELQTQVEAGLEETVQYVDVREPDEFAEAAVPGFENIPMDDVIENPSIIDEERDVVILCQTQNRSAEVAESLIEAGFDEERVIVVEGGISDYEGAKE</sequence>
<feature type="signal peptide" evidence="1">
    <location>
        <begin position="1"/>
        <end position="18"/>
    </location>
</feature>
<accession>A0A1D7QZ79</accession>
<organism evidence="3 4">
    <name type="scientific">Salisediminibacterium beveridgei</name>
    <dbReference type="NCBI Taxonomy" id="632773"/>
    <lineage>
        <taxon>Bacteria</taxon>
        <taxon>Bacillati</taxon>
        <taxon>Bacillota</taxon>
        <taxon>Bacilli</taxon>
        <taxon>Bacillales</taxon>
        <taxon>Bacillaceae</taxon>
        <taxon>Salisediminibacterium</taxon>
    </lineage>
</organism>
<dbReference type="Pfam" id="PF00581">
    <property type="entry name" value="Rhodanese"/>
    <property type="match status" value="1"/>
</dbReference>
<name>A0A1D7QZ79_9BACI</name>
<evidence type="ECO:0000256" key="1">
    <source>
        <dbReference type="SAM" id="SignalP"/>
    </source>
</evidence>
<evidence type="ECO:0000259" key="2">
    <source>
        <dbReference type="PROSITE" id="PS50206"/>
    </source>
</evidence>
<dbReference type="RefSeq" id="WP_069366205.1">
    <property type="nucleotide sequence ID" value="NZ_CP012502.1"/>
</dbReference>
<dbReference type="SMART" id="SM00450">
    <property type="entry name" value="RHOD"/>
    <property type="match status" value="1"/>
</dbReference>
<dbReference type="InterPro" id="IPR050229">
    <property type="entry name" value="GlpE_sulfurtransferase"/>
</dbReference>
<dbReference type="KEGG" id="bbev:BBEV_2996"/>
<keyword evidence="1" id="KW-0732">Signal</keyword>
<gene>
    <name evidence="3" type="ORF">BBEV_2996</name>
</gene>
<dbReference type="Proteomes" id="UP000094463">
    <property type="component" value="Chromosome"/>
</dbReference>
<evidence type="ECO:0000313" key="3">
    <source>
        <dbReference type="EMBL" id="AOM84316.1"/>
    </source>
</evidence>
<dbReference type="OrthoDB" id="9800872at2"/>
<evidence type="ECO:0000313" key="4">
    <source>
        <dbReference type="Proteomes" id="UP000094463"/>
    </source>
</evidence>
<dbReference type="AlphaFoldDB" id="A0A1D7QZ79"/>
<dbReference type="SUPFAM" id="SSF52821">
    <property type="entry name" value="Rhodanese/Cell cycle control phosphatase"/>
    <property type="match status" value="1"/>
</dbReference>
<dbReference type="PANTHER" id="PTHR43031">
    <property type="entry name" value="FAD-DEPENDENT OXIDOREDUCTASE"/>
    <property type="match status" value="1"/>
</dbReference>
<keyword evidence="4" id="KW-1185">Reference proteome</keyword>
<dbReference type="EMBL" id="CP012502">
    <property type="protein sequence ID" value="AOM84316.1"/>
    <property type="molecule type" value="Genomic_DNA"/>
</dbReference>
<feature type="domain" description="Rhodanese" evidence="2">
    <location>
        <begin position="42"/>
        <end position="128"/>
    </location>
</feature>
<dbReference type="InterPro" id="IPR036873">
    <property type="entry name" value="Rhodanese-like_dom_sf"/>
</dbReference>
<protein>
    <submittedName>
        <fullName evidence="3">Rhodanese Domain-Containing Protein</fullName>
    </submittedName>
</protein>
<dbReference type="PROSITE" id="PS51257">
    <property type="entry name" value="PROKAR_LIPOPROTEIN"/>
    <property type="match status" value="1"/>
</dbReference>
<feature type="chain" id="PRO_5038925499" evidence="1">
    <location>
        <begin position="19"/>
        <end position="128"/>
    </location>
</feature>
<dbReference type="PROSITE" id="PS50206">
    <property type="entry name" value="RHODANESE_3"/>
    <property type="match status" value="1"/>
</dbReference>
<dbReference type="STRING" id="632773.BBEV_2996"/>
<dbReference type="InterPro" id="IPR001763">
    <property type="entry name" value="Rhodanese-like_dom"/>
</dbReference>
<dbReference type="PANTHER" id="PTHR43031:SF17">
    <property type="entry name" value="SULFURTRANSFERASE YTWF-RELATED"/>
    <property type="match status" value="1"/>
</dbReference>
<dbReference type="Gene3D" id="3.40.250.10">
    <property type="entry name" value="Rhodanese-like domain"/>
    <property type="match status" value="1"/>
</dbReference>
<proteinExistence type="predicted"/>
<dbReference type="CDD" id="cd00158">
    <property type="entry name" value="RHOD"/>
    <property type="match status" value="1"/>
</dbReference>